<dbReference type="InterPro" id="IPR001763">
    <property type="entry name" value="Rhodanese-like_dom"/>
</dbReference>
<dbReference type="SUPFAM" id="SSF52821">
    <property type="entry name" value="Rhodanese/Cell cycle control phosphatase"/>
    <property type="match status" value="1"/>
</dbReference>
<protein>
    <recommendedName>
        <fullName evidence="2">Rhodanese domain-containing protein</fullName>
    </recommendedName>
</protein>
<dbReference type="RefSeq" id="WP_069189488.1">
    <property type="nucleotide sequence ID" value="NZ_FLYE01000044.1"/>
</dbReference>
<dbReference type="AlphaFoldDB" id="A0A1C3RJK6"/>
<dbReference type="PROSITE" id="PS50206">
    <property type="entry name" value="RHODANESE_3"/>
    <property type="match status" value="1"/>
</dbReference>
<feature type="chain" id="PRO_5008680830" description="Rhodanese domain-containing protein" evidence="1">
    <location>
        <begin position="22"/>
        <end position="198"/>
    </location>
</feature>
<dbReference type="InterPro" id="IPR036873">
    <property type="entry name" value="Rhodanese-like_dom_sf"/>
</dbReference>
<proteinExistence type="predicted"/>
<dbReference type="Gene3D" id="3.40.250.10">
    <property type="entry name" value="Rhodanese-like domain"/>
    <property type="match status" value="1"/>
</dbReference>
<evidence type="ECO:0000256" key="1">
    <source>
        <dbReference type="SAM" id="SignalP"/>
    </source>
</evidence>
<dbReference type="OrthoDB" id="9784513at2"/>
<accession>A0A1C3RJK6</accession>
<evidence type="ECO:0000313" key="3">
    <source>
        <dbReference type="EMBL" id="SCA57470.1"/>
    </source>
</evidence>
<sequence length="198" mass="21661">MKNLFLVSFMLVAFVSFSAMAQEVGIAKGLMSVIVETEDGPITIERNQDTKNEIMADFAKTSRPCPPFCVQPMKAAEGVETVGELEIVNFLKDKSGLLVDARTEEWHFKGTIPGSINIPYVEASTRMDEMGCKKNSGKWDCRGAKELVLYCNGPWCGQSPAAIRSLINAGYPADKLNYYRGGMQAWHGLGLTVVEGGL</sequence>
<dbReference type="Pfam" id="PF00581">
    <property type="entry name" value="Rhodanese"/>
    <property type="match status" value="1"/>
</dbReference>
<keyword evidence="4" id="KW-1185">Reference proteome</keyword>
<dbReference type="SMART" id="SM00450">
    <property type="entry name" value="RHOD"/>
    <property type="match status" value="1"/>
</dbReference>
<dbReference type="Proteomes" id="UP000231658">
    <property type="component" value="Unassembled WGS sequence"/>
</dbReference>
<organism evidence="3 4">
    <name type="scientific">Candidatus Terasakiella magnetica</name>
    <dbReference type="NCBI Taxonomy" id="1867952"/>
    <lineage>
        <taxon>Bacteria</taxon>
        <taxon>Pseudomonadati</taxon>
        <taxon>Pseudomonadota</taxon>
        <taxon>Alphaproteobacteria</taxon>
        <taxon>Rhodospirillales</taxon>
        <taxon>Terasakiellaceae</taxon>
        <taxon>Terasakiella</taxon>
    </lineage>
</organism>
<gene>
    <name evidence="3" type="ORF">MTBPR1_50226</name>
</gene>
<feature type="domain" description="Rhodanese" evidence="2">
    <location>
        <begin position="92"/>
        <end position="195"/>
    </location>
</feature>
<dbReference type="CDD" id="cd00158">
    <property type="entry name" value="RHOD"/>
    <property type="match status" value="1"/>
</dbReference>
<dbReference type="STRING" id="1867952.MTBPR1_50226"/>
<dbReference type="EMBL" id="FLYE01000044">
    <property type="protein sequence ID" value="SCA57470.1"/>
    <property type="molecule type" value="Genomic_DNA"/>
</dbReference>
<keyword evidence="1" id="KW-0732">Signal</keyword>
<evidence type="ECO:0000259" key="2">
    <source>
        <dbReference type="PROSITE" id="PS50206"/>
    </source>
</evidence>
<reference evidence="3 4" key="1">
    <citation type="submission" date="2016-07" db="EMBL/GenBank/DDBJ databases">
        <authorList>
            <person name="Lefevre C.T."/>
        </authorList>
    </citation>
    <scope>NUCLEOTIDE SEQUENCE [LARGE SCALE GENOMIC DNA]</scope>
    <source>
        <strain evidence="3">PR1</strain>
    </source>
</reference>
<feature type="signal peptide" evidence="1">
    <location>
        <begin position="1"/>
        <end position="21"/>
    </location>
</feature>
<name>A0A1C3RJK6_9PROT</name>
<evidence type="ECO:0000313" key="4">
    <source>
        <dbReference type="Proteomes" id="UP000231658"/>
    </source>
</evidence>